<dbReference type="InterPro" id="IPR000868">
    <property type="entry name" value="Isochorismatase-like_dom"/>
</dbReference>
<dbReference type="InterPro" id="IPR053152">
    <property type="entry name" value="Hydrolase_YcaC-like"/>
</dbReference>
<evidence type="ECO:0000313" key="2">
    <source>
        <dbReference type="EMBL" id="MBO1073753.1"/>
    </source>
</evidence>
<keyword evidence="3" id="KW-1185">Reference proteome</keyword>
<organism evidence="2 3">
    <name type="scientific">Roseomonas marmotae</name>
    <dbReference type="NCBI Taxonomy" id="2768161"/>
    <lineage>
        <taxon>Bacteria</taxon>
        <taxon>Pseudomonadati</taxon>
        <taxon>Pseudomonadota</taxon>
        <taxon>Alphaproteobacteria</taxon>
        <taxon>Acetobacterales</taxon>
        <taxon>Roseomonadaceae</taxon>
        <taxon>Roseomonas</taxon>
    </lineage>
</organism>
<proteinExistence type="predicted"/>
<dbReference type="PANTHER" id="PTHR43559">
    <property type="entry name" value="HYDROLASE YCAC-RELATED"/>
    <property type="match status" value="1"/>
</dbReference>
<evidence type="ECO:0000259" key="1">
    <source>
        <dbReference type="Pfam" id="PF00857"/>
    </source>
</evidence>
<name>A0ABS3K8F7_9PROT</name>
<dbReference type="Gene3D" id="3.40.50.850">
    <property type="entry name" value="Isochorismatase-like"/>
    <property type="match status" value="1"/>
</dbReference>
<dbReference type="RefSeq" id="WP_207445348.1">
    <property type="nucleotide sequence ID" value="NZ_CP061091.1"/>
</dbReference>
<reference evidence="2 3" key="1">
    <citation type="submission" date="2020-09" db="EMBL/GenBank/DDBJ databases">
        <title>Roseomonas.</title>
        <authorList>
            <person name="Zhu W."/>
        </authorList>
    </citation>
    <scope>NUCLEOTIDE SEQUENCE [LARGE SCALE GENOMIC DNA]</scope>
    <source>
        <strain evidence="2 3">1311</strain>
    </source>
</reference>
<keyword evidence="2" id="KW-0378">Hydrolase</keyword>
<dbReference type="CDD" id="cd01012">
    <property type="entry name" value="YcaC_related"/>
    <property type="match status" value="1"/>
</dbReference>
<dbReference type="Pfam" id="PF00857">
    <property type="entry name" value="Isochorismatase"/>
    <property type="match status" value="1"/>
</dbReference>
<comment type="caution">
    <text evidence="2">The sequence shown here is derived from an EMBL/GenBank/DDBJ whole genome shotgun (WGS) entry which is preliminary data.</text>
</comment>
<protein>
    <submittedName>
        <fullName evidence="2">Hydrolase</fullName>
    </submittedName>
</protein>
<dbReference type="GO" id="GO:0016787">
    <property type="term" value="F:hydrolase activity"/>
    <property type="evidence" value="ECO:0007669"/>
    <property type="project" value="UniProtKB-KW"/>
</dbReference>
<evidence type="ECO:0000313" key="3">
    <source>
        <dbReference type="Proteomes" id="UP001518990"/>
    </source>
</evidence>
<dbReference type="InterPro" id="IPR036380">
    <property type="entry name" value="Isochorismatase-like_sf"/>
</dbReference>
<dbReference type="SUPFAM" id="SSF52499">
    <property type="entry name" value="Isochorismatase-like hydrolases"/>
    <property type="match status" value="1"/>
</dbReference>
<gene>
    <name evidence="2" type="ORF">IAI60_03945</name>
</gene>
<accession>A0ABS3K8F7</accession>
<sequence length="216" mass="23284">MNARTGLGALLRPKDSIVLLIDHQAFQIANLHSHEPTMVINNTVGLAKMATVFGVPTLLTTVLAERGGKLIPQLQNLFPEQEPIDRTTINTWEDQRVVDAVRAAGRKQLIIAGLWTEICLAMPVIQALAEGFEVTIATDASGGVSKEAHDMAVLRMVNAGANPMTWMAISAEWQRDWARTETLDGMASVLADHGGASGIAFLWEQQLLNTPVPAAG</sequence>
<dbReference type="Proteomes" id="UP001518990">
    <property type="component" value="Unassembled WGS sequence"/>
</dbReference>
<dbReference type="EMBL" id="JACTNF010000003">
    <property type="protein sequence ID" value="MBO1073753.1"/>
    <property type="molecule type" value="Genomic_DNA"/>
</dbReference>
<dbReference type="PANTHER" id="PTHR43559:SF3">
    <property type="entry name" value="HYDROLASE YCAC-RELATED"/>
    <property type="match status" value="1"/>
</dbReference>
<feature type="domain" description="Isochorismatase-like" evidence="1">
    <location>
        <begin position="17"/>
        <end position="166"/>
    </location>
</feature>